<name>A0A0V1ETX8_TRIPS</name>
<comment type="caution">
    <text evidence="1">The sequence shown here is derived from an EMBL/GenBank/DDBJ whole genome shotgun (WGS) entry which is preliminary data.</text>
</comment>
<dbReference type="EMBL" id="JYDR01000008">
    <property type="protein sequence ID" value="KRY77183.1"/>
    <property type="molecule type" value="Genomic_DNA"/>
</dbReference>
<evidence type="ECO:0000313" key="1">
    <source>
        <dbReference type="EMBL" id="KRY77183.1"/>
    </source>
</evidence>
<reference evidence="1 2" key="1">
    <citation type="submission" date="2015-01" db="EMBL/GenBank/DDBJ databases">
        <title>Evolution of Trichinella species and genotypes.</title>
        <authorList>
            <person name="Korhonen P.K."/>
            <person name="Edoardo P."/>
            <person name="Giuseppe L.R."/>
            <person name="Gasser R.B."/>
        </authorList>
    </citation>
    <scope>NUCLEOTIDE SEQUENCE [LARGE SCALE GENOMIC DNA]</scope>
    <source>
        <strain evidence="1">ISS13</strain>
    </source>
</reference>
<gene>
    <name evidence="1" type="ORF">T4A_9062</name>
</gene>
<evidence type="ECO:0000313" key="2">
    <source>
        <dbReference type="Proteomes" id="UP000054632"/>
    </source>
</evidence>
<dbReference type="AlphaFoldDB" id="A0A0V1ETX8"/>
<accession>A0A0V1ETX8</accession>
<protein>
    <submittedName>
        <fullName evidence="1">Uncharacterized protein</fullName>
    </submittedName>
</protein>
<sequence length="241" mass="27272">MFPCLAKTFSLSTASSLPTTSFKTVGRYANVHLTLTKLRMADEFEDDQQDDRKIDKIDFVHHQYQKFMLEYRSLMSETEQCEMQAGFSAGFDSSCATFRKLGKAKGTVHALRESSVGKDKINQLDEFSNRIQNCEDEFIKMISLKLSEVDIAEQNSSEYDFRTSLPLFDQDDMNLFGLEITETSSNSGIDNNASDTTNAICESSVNLKIQELKLLVDSVLDDLCDFLKSCDISHSFLINDH</sequence>
<dbReference type="Proteomes" id="UP000054632">
    <property type="component" value="Unassembled WGS sequence"/>
</dbReference>
<organism evidence="1 2">
    <name type="scientific">Trichinella pseudospiralis</name>
    <name type="common">Parasitic roundworm</name>
    <dbReference type="NCBI Taxonomy" id="6337"/>
    <lineage>
        <taxon>Eukaryota</taxon>
        <taxon>Metazoa</taxon>
        <taxon>Ecdysozoa</taxon>
        <taxon>Nematoda</taxon>
        <taxon>Enoplea</taxon>
        <taxon>Dorylaimia</taxon>
        <taxon>Trichinellida</taxon>
        <taxon>Trichinellidae</taxon>
        <taxon>Trichinella</taxon>
    </lineage>
</organism>
<proteinExistence type="predicted"/>